<evidence type="ECO:0000256" key="5">
    <source>
        <dbReference type="SAM" id="MobiDB-lite"/>
    </source>
</evidence>
<dbReference type="RefSeq" id="XP_013381025.1">
    <property type="nucleotide sequence ID" value="XM_013525571.2"/>
</dbReference>
<dbReference type="GO" id="GO:0005765">
    <property type="term" value="C:lysosomal membrane"/>
    <property type="evidence" value="ECO:0007669"/>
    <property type="project" value="UniProtKB-SubCell"/>
</dbReference>
<keyword evidence="3" id="KW-0472">Membrane</keyword>
<comment type="similarity">
    <text evidence="2">Belongs to the BORCS8 family.</text>
</comment>
<accession>A0A1S3H4G3</accession>
<evidence type="ECO:0000256" key="4">
    <source>
        <dbReference type="ARBA" id="ARBA00023228"/>
    </source>
</evidence>
<gene>
    <name evidence="7" type="primary">LOC106152079</name>
</gene>
<keyword evidence="4" id="KW-0458">Lysosome</keyword>
<reference evidence="7" key="1">
    <citation type="submission" date="2025-08" db="UniProtKB">
        <authorList>
            <consortium name="RefSeq"/>
        </authorList>
    </citation>
    <scope>IDENTIFICATION</scope>
    <source>
        <tissue evidence="7">Gonads</tissue>
    </source>
</reference>
<dbReference type="GO" id="GO:0099078">
    <property type="term" value="C:BORC complex"/>
    <property type="evidence" value="ECO:0007669"/>
    <property type="project" value="TreeGrafter"/>
</dbReference>
<feature type="region of interest" description="Disordered" evidence="5">
    <location>
        <begin position="167"/>
        <end position="192"/>
    </location>
</feature>
<dbReference type="Proteomes" id="UP000085678">
    <property type="component" value="Unplaced"/>
</dbReference>
<comment type="subcellular location">
    <subcellularLocation>
        <location evidence="1">Lysosome membrane</location>
    </subcellularLocation>
</comment>
<dbReference type="OrthoDB" id="10044187at2759"/>
<evidence type="ECO:0000313" key="6">
    <source>
        <dbReference type="Proteomes" id="UP000085678"/>
    </source>
</evidence>
<protein>
    <submittedName>
        <fullName evidence="7">BLOC-1-related complex subunit 8</fullName>
    </submittedName>
</protein>
<keyword evidence="6" id="KW-1185">Reference proteome</keyword>
<dbReference type="GeneID" id="106152079"/>
<dbReference type="InParanoid" id="A0A1S3H4G3"/>
<evidence type="ECO:0000256" key="1">
    <source>
        <dbReference type="ARBA" id="ARBA00004656"/>
    </source>
</evidence>
<feature type="compositionally biased region" description="Basic and acidic residues" evidence="5">
    <location>
        <begin position="183"/>
        <end position="192"/>
    </location>
</feature>
<organism evidence="6 7">
    <name type="scientific">Lingula anatina</name>
    <name type="common">Brachiopod</name>
    <name type="synonym">Lingula unguis</name>
    <dbReference type="NCBI Taxonomy" id="7574"/>
    <lineage>
        <taxon>Eukaryota</taxon>
        <taxon>Metazoa</taxon>
        <taxon>Spiralia</taxon>
        <taxon>Lophotrochozoa</taxon>
        <taxon>Brachiopoda</taxon>
        <taxon>Linguliformea</taxon>
        <taxon>Lingulata</taxon>
        <taxon>Lingulida</taxon>
        <taxon>Linguloidea</taxon>
        <taxon>Lingulidae</taxon>
        <taxon>Lingula</taxon>
    </lineage>
</organism>
<dbReference type="PANTHER" id="PTHR21146:SF0">
    <property type="entry name" value="BLOC-1-RELATED COMPLEX SUBUNIT 8"/>
    <property type="match status" value="1"/>
</dbReference>
<sequence>MDYGIRYSTVQRSAMQVDPRFGDDVNPELLQKSKRVTEKFSENIQVVANEPSLALFRIQEHVRKTLPQLVEKRHEVQDLQDKVQGSSFDADYDTHAVKVIHNSATHFQNIQDLLKNSMFMKQQLHYEHQRKEAINRNPGMYNKLQRTNTLDIPVSINTTDGDIEVASVQQAERPRSSSVNVKTTKERGGSGK</sequence>
<dbReference type="InterPro" id="IPR019320">
    <property type="entry name" value="BORCS8"/>
</dbReference>
<evidence type="ECO:0000256" key="2">
    <source>
        <dbReference type="ARBA" id="ARBA00010463"/>
    </source>
</evidence>
<dbReference type="FunCoup" id="A0A1S3H4G3">
    <property type="interactions" value="119"/>
</dbReference>
<dbReference type="AlphaFoldDB" id="A0A1S3H4G3"/>
<evidence type="ECO:0000256" key="3">
    <source>
        <dbReference type="ARBA" id="ARBA00023136"/>
    </source>
</evidence>
<proteinExistence type="inferred from homology"/>
<name>A0A1S3H4G3_LINAN</name>
<evidence type="ECO:0000313" key="7">
    <source>
        <dbReference type="RefSeq" id="XP_013381025.1"/>
    </source>
</evidence>
<dbReference type="KEGG" id="lak:106152079"/>
<dbReference type="PANTHER" id="PTHR21146">
    <property type="entry name" value="MEF2B PROTEIN"/>
    <property type="match status" value="1"/>
</dbReference>
<dbReference type="Pfam" id="PF10167">
    <property type="entry name" value="BORCS8"/>
    <property type="match status" value="1"/>
</dbReference>
<dbReference type="STRING" id="7574.A0A1S3H4G3"/>